<dbReference type="Pfam" id="PF06496">
    <property type="entry name" value="DUF1097"/>
    <property type="match status" value="1"/>
</dbReference>
<dbReference type="AlphaFoldDB" id="A0A9X2WQ82"/>
<dbReference type="Proteomes" id="UP001155546">
    <property type="component" value="Unassembled WGS sequence"/>
</dbReference>
<proteinExistence type="predicted"/>
<sequence>MQHRFQIAISAGLLAALWAGVADVFQLVTWIGFLGCSTFFAQTENGFKGMLMAMTTNLSGVFWGWLIIAGSTFLGSPIISYAITGIVTSIMCLQASHKRLAFIPGAFIGCCITFAMNADIAAIVPPLVIGALLGYSMSLLTDQLITLTKNRQNLSSQVTSVSDNAAKEL</sequence>
<gene>
    <name evidence="2" type="ORF">NE535_16715</name>
</gene>
<evidence type="ECO:0000313" key="3">
    <source>
        <dbReference type="Proteomes" id="UP001155546"/>
    </source>
</evidence>
<reference evidence="2" key="1">
    <citation type="journal article" date="2023" name="Int. J. Syst. Evol. Microbiol.">
        <title>&lt;i&gt;Shewanella septentrionalis&lt;/i&gt; sp. nov. and &lt;i&gt;Shewanella holmiensis&lt;/i&gt; sp. nov., isolated from Baltic Sea water and sediments.</title>
        <authorList>
            <person name="Martin-Rodriguez A.J."/>
            <person name="Thorell K."/>
            <person name="Joffre E."/>
            <person name="Jensie-Markopoulos S."/>
            <person name="Moore E.R.B."/>
            <person name="Sjoling A."/>
        </authorList>
    </citation>
    <scope>NUCLEOTIDE SEQUENCE</scope>
    <source>
        <strain evidence="2">SP1S2-7</strain>
    </source>
</reference>
<feature type="transmembrane region" description="Helical" evidence="1">
    <location>
        <begin position="99"/>
        <end position="116"/>
    </location>
</feature>
<evidence type="ECO:0000313" key="2">
    <source>
        <dbReference type="EMBL" id="MCT7943410.1"/>
    </source>
</evidence>
<accession>A0A9X2WQ82</accession>
<evidence type="ECO:0000256" key="1">
    <source>
        <dbReference type="SAM" id="Phobius"/>
    </source>
</evidence>
<dbReference type="InterPro" id="IPR009476">
    <property type="entry name" value="DUF1097"/>
</dbReference>
<keyword evidence="3" id="KW-1185">Reference proteome</keyword>
<comment type="caution">
    <text evidence="2">The sequence shown here is derived from an EMBL/GenBank/DDBJ whole genome shotgun (WGS) entry which is preliminary data.</text>
</comment>
<name>A0A9X2WQ82_9GAMM</name>
<dbReference type="RefSeq" id="WP_261299744.1">
    <property type="nucleotide sequence ID" value="NZ_JAMTCD010000030.1"/>
</dbReference>
<organism evidence="2 3">
    <name type="scientific">Shewanella holmiensis</name>
    <dbReference type="NCBI Taxonomy" id="2952222"/>
    <lineage>
        <taxon>Bacteria</taxon>
        <taxon>Pseudomonadati</taxon>
        <taxon>Pseudomonadota</taxon>
        <taxon>Gammaproteobacteria</taxon>
        <taxon>Alteromonadales</taxon>
        <taxon>Shewanellaceae</taxon>
        <taxon>Shewanella</taxon>
    </lineage>
</organism>
<dbReference type="EMBL" id="JAMTCD010000030">
    <property type="protein sequence ID" value="MCT7943410.1"/>
    <property type="molecule type" value="Genomic_DNA"/>
</dbReference>
<keyword evidence="1" id="KW-1133">Transmembrane helix</keyword>
<keyword evidence="1" id="KW-0472">Membrane</keyword>
<feature type="transmembrane region" description="Helical" evidence="1">
    <location>
        <begin position="62"/>
        <end position="87"/>
    </location>
</feature>
<feature type="transmembrane region" description="Helical" evidence="1">
    <location>
        <begin position="122"/>
        <end position="141"/>
    </location>
</feature>
<protein>
    <submittedName>
        <fullName evidence="2">DUF1097 domain-containing protein</fullName>
    </submittedName>
</protein>
<keyword evidence="1" id="KW-0812">Transmembrane</keyword>